<dbReference type="STRING" id="1423726.FC07_GL002241"/>
<dbReference type="EMBL" id="AZDA01000034">
    <property type="protein sequence ID" value="KRK39839.1"/>
    <property type="molecule type" value="Genomic_DNA"/>
</dbReference>
<comment type="caution">
    <text evidence="2">The sequence shown here is derived from an EMBL/GenBank/DDBJ whole genome shotgun (WGS) entry which is preliminary data.</text>
</comment>
<organism evidence="2 3">
    <name type="scientific">Loigolactobacillus bifermentans DSM 20003</name>
    <dbReference type="NCBI Taxonomy" id="1423726"/>
    <lineage>
        <taxon>Bacteria</taxon>
        <taxon>Bacillati</taxon>
        <taxon>Bacillota</taxon>
        <taxon>Bacilli</taxon>
        <taxon>Lactobacillales</taxon>
        <taxon>Lactobacillaceae</taxon>
        <taxon>Loigolactobacillus</taxon>
    </lineage>
</organism>
<proteinExistence type="predicted"/>
<dbReference type="PATRIC" id="fig|1423726.3.peg.2327"/>
<feature type="domain" description="Nitrogenase/oxidoreductase component 1" evidence="1">
    <location>
        <begin position="53"/>
        <end position="355"/>
    </location>
</feature>
<keyword evidence="3" id="KW-1185">Reference proteome</keyword>
<gene>
    <name evidence="2" type="ORF">FC07_GL002241</name>
</gene>
<dbReference type="Gene3D" id="3.40.50.1980">
    <property type="entry name" value="Nitrogenase molybdenum iron protein domain"/>
    <property type="match status" value="1"/>
</dbReference>
<dbReference type="OrthoDB" id="4959at2"/>
<dbReference type="InterPro" id="IPR000510">
    <property type="entry name" value="Nase/OxRdtase_comp1"/>
</dbReference>
<sequence length="446" mass="49832">MLMNAHTNMKTADPKTCLPISQVSFPMPFDIGLEYSTPARGHWTIVHTGLALPEAHLIYVCPQGCLRGVVLSAAELGVSDRFSTIEVAEENVLQGDLEDQIIDGVNHIIDELPNTPPAIELFTSCIHQFLGLDLHMVFGTLRADHPEIQFTDCYMNPIMRKGKWNPNQKMRRQLYTLLKKTTERDDHAVNFVGDDFAIDHSSELYQLLAQNHYTVREVATCQTYADYQEMAKSVVAITRQSPAMAAGKLMKVRYGQEHLHLPYTYNYDEIEQNLQTLADALHLDYQPDLALRAQTDAALAHAYALIGDTPIYIDSSFSPRILGLARVLLAHGFNVTDLYVDGFDEYDQDDLKALQASTPELRVHPSVDPGMRMIDRSTDDKVLAIGQKAAYFTNSPYFVNIVQGAGFDGFDGLQKIAALMEDAYQTPKDVESVIQVKALGWGCNCL</sequence>
<dbReference type="RefSeq" id="WP_057904104.1">
    <property type="nucleotide sequence ID" value="NZ_AZDA01000034.1"/>
</dbReference>
<dbReference type="GO" id="GO:0016491">
    <property type="term" value="F:oxidoreductase activity"/>
    <property type="evidence" value="ECO:0007669"/>
    <property type="project" value="InterPro"/>
</dbReference>
<dbReference type="AlphaFoldDB" id="A0A0R1H0A7"/>
<evidence type="ECO:0000313" key="3">
    <source>
        <dbReference type="Proteomes" id="UP000051461"/>
    </source>
</evidence>
<evidence type="ECO:0000259" key="1">
    <source>
        <dbReference type="Pfam" id="PF00148"/>
    </source>
</evidence>
<dbReference type="Proteomes" id="UP000051461">
    <property type="component" value="Unassembled WGS sequence"/>
</dbReference>
<name>A0A0R1H0A7_9LACO</name>
<reference evidence="2 3" key="1">
    <citation type="journal article" date="2015" name="Genome Announc.">
        <title>Expanding the biotechnology potential of lactobacilli through comparative genomics of 213 strains and associated genera.</title>
        <authorList>
            <person name="Sun Z."/>
            <person name="Harris H.M."/>
            <person name="McCann A."/>
            <person name="Guo C."/>
            <person name="Argimon S."/>
            <person name="Zhang W."/>
            <person name="Yang X."/>
            <person name="Jeffery I.B."/>
            <person name="Cooney J.C."/>
            <person name="Kagawa T.F."/>
            <person name="Liu W."/>
            <person name="Song Y."/>
            <person name="Salvetti E."/>
            <person name="Wrobel A."/>
            <person name="Rasinkangas P."/>
            <person name="Parkhill J."/>
            <person name="Rea M.C."/>
            <person name="O'Sullivan O."/>
            <person name="Ritari J."/>
            <person name="Douillard F.P."/>
            <person name="Paul Ross R."/>
            <person name="Yang R."/>
            <person name="Briner A.E."/>
            <person name="Felis G.E."/>
            <person name="de Vos W.M."/>
            <person name="Barrangou R."/>
            <person name="Klaenhammer T.R."/>
            <person name="Caufield P.W."/>
            <person name="Cui Y."/>
            <person name="Zhang H."/>
            <person name="O'Toole P.W."/>
        </authorList>
    </citation>
    <scope>NUCLEOTIDE SEQUENCE [LARGE SCALE GENOMIC DNA]</scope>
    <source>
        <strain evidence="2 3">DSM 20003</strain>
    </source>
</reference>
<dbReference type="SUPFAM" id="SSF53807">
    <property type="entry name" value="Helical backbone' metal receptor"/>
    <property type="match status" value="1"/>
</dbReference>
<evidence type="ECO:0000313" key="2">
    <source>
        <dbReference type="EMBL" id="KRK39839.1"/>
    </source>
</evidence>
<accession>A0A0R1H0A7</accession>
<dbReference type="Pfam" id="PF00148">
    <property type="entry name" value="Oxidored_nitro"/>
    <property type="match status" value="1"/>
</dbReference>
<protein>
    <recommendedName>
        <fullName evidence="1">Nitrogenase/oxidoreductase component 1 domain-containing protein</fullName>
    </recommendedName>
</protein>